<feature type="domain" description="N-acetyltransferase" evidence="1">
    <location>
        <begin position="1"/>
        <end position="139"/>
    </location>
</feature>
<dbReference type="Proteomes" id="UP001241758">
    <property type="component" value="Unassembled WGS sequence"/>
</dbReference>
<reference evidence="2 3" key="1">
    <citation type="submission" date="2023-05" db="EMBL/GenBank/DDBJ databases">
        <title>Actinoplanes sp. NEAU-A12 genome sequencing.</title>
        <authorList>
            <person name="Wang Z.-S."/>
        </authorList>
    </citation>
    <scope>NUCLEOTIDE SEQUENCE [LARGE SCALE GENOMIC DNA]</scope>
    <source>
        <strain evidence="2 3">NEAU-A12</strain>
    </source>
</reference>
<organism evidence="2 3">
    <name type="scientific">Actinoplanes sandaracinus</name>
    <dbReference type="NCBI Taxonomy" id="3045177"/>
    <lineage>
        <taxon>Bacteria</taxon>
        <taxon>Bacillati</taxon>
        <taxon>Actinomycetota</taxon>
        <taxon>Actinomycetes</taxon>
        <taxon>Micromonosporales</taxon>
        <taxon>Micromonosporaceae</taxon>
        <taxon>Actinoplanes</taxon>
    </lineage>
</organism>
<dbReference type="Pfam" id="PF13302">
    <property type="entry name" value="Acetyltransf_3"/>
    <property type="match status" value="2"/>
</dbReference>
<dbReference type="EMBL" id="JASCTH010000004">
    <property type="protein sequence ID" value="MDI6098306.1"/>
    <property type="molecule type" value="Genomic_DNA"/>
</dbReference>
<dbReference type="InterPro" id="IPR016181">
    <property type="entry name" value="Acyl_CoA_acyltransferase"/>
</dbReference>
<keyword evidence="3" id="KW-1185">Reference proteome</keyword>
<dbReference type="InterPro" id="IPR051531">
    <property type="entry name" value="N-acetyltransferase"/>
</dbReference>
<dbReference type="SUPFAM" id="SSF55729">
    <property type="entry name" value="Acyl-CoA N-acyltransferases (Nat)"/>
    <property type="match status" value="2"/>
</dbReference>
<feature type="domain" description="N-acetyltransferase" evidence="1">
    <location>
        <begin position="162"/>
        <end position="328"/>
    </location>
</feature>
<evidence type="ECO:0000313" key="2">
    <source>
        <dbReference type="EMBL" id="MDI6098306.1"/>
    </source>
</evidence>
<sequence length="342" mass="36959">MDQNTEMRLEDAGTGSGVRFREFRPGDDATIATSGEPYAIVDEQTGELLGGIGAAHEDTRRRSAEVTFRVLPRARRRGVATTALREFGRHALAGRLDRLELLIPWDNPAAQRVALSAGYTREGVRRGAPELIVYSRLAGDPEEPAPRLLPDLPGGELSDGVIILRPLGPADVDFHTELQNLPEVVNTSVPPVPPSPAVIHERCFHSEAHWLAGTRAELVIVEEATGIPAGEISLYYQEPPTAQAMIGYSVLPAYRGRGFAPRAAQLVALWVFAETDIARLIAGTLPTNTGSQRVLEKAGFTREAYLRSRLPGPDGARLDDVQYVLLAGDLLVQVSGAESSHA</sequence>
<evidence type="ECO:0000259" key="1">
    <source>
        <dbReference type="PROSITE" id="PS51186"/>
    </source>
</evidence>
<evidence type="ECO:0000313" key="3">
    <source>
        <dbReference type="Proteomes" id="UP001241758"/>
    </source>
</evidence>
<gene>
    <name evidence="2" type="ORF">QLQ12_06785</name>
</gene>
<dbReference type="PANTHER" id="PTHR43792:SF16">
    <property type="entry name" value="N-ACETYLTRANSFERASE DOMAIN-CONTAINING PROTEIN"/>
    <property type="match status" value="1"/>
</dbReference>
<dbReference type="CDD" id="cd04301">
    <property type="entry name" value="NAT_SF"/>
    <property type="match status" value="1"/>
</dbReference>
<protein>
    <submittedName>
        <fullName evidence="2">GNAT family N-acetyltransferase</fullName>
    </submittedName>
</protein>
<dbReference type="RefSeq" id="WP_282757918.1">
    <property type="nucleotide sequence ID" value="NZ_JASCTH010000004.1"/>
</dbReference>
<dbReference type="PANTHER" id="PTHR43792">
    <property type="entry name" value="GNAT FAMILY, PUTATIVE (AFU_ORTHOLOGUE AFUA_3G00765)-RELATED-RELATED"/>
    <property type="match status" value="1"/>
</dbReference>
<accession>A0ABT6WEY9</accession>
<comment type="caution">
    <text evidence="2">The sequence shown here is derived from an EMBL/GenBank/DDBJ whole genome shotgun (WGS) entry which is preliminary data.</text>
</comment>
<proteinExistence type="predicted"/>
<dbReference type="PROSITE" id="PS51186">
    <property type="entry name" value="GNAT"/>
    <property type="match status" value="2"/>
</dbReference>
<dbReference type="InterPro" id="IPR000182">
    <property type="entry name" value="GNAT_dom"/>
</dbReference>
<dbReference type="Gene3D" id="3.40.630.30">
    <property type="match status" value="2"/>
</dbReference>
<name>A0ABT6WEY9_9ACTN</name>